<evidence type="ECO:0000256" key="1">
    <source>
        <dbReference type="SAM" id="MobiDB-lite"/>
    </source>
</evidence>
<dbReference type="Proteomes" id="UP001577267">
    <property type="component" value="Unassembled WGS sequence"/>
</dbReference>
<keyword evidence="4" id="KW-1185">Reference proteome</keyword>
<evidence type="ECO:0000313" key="4">
    <source>
        <dbReference type="Proteomes" id="UP001577267"/>
    </source>
</evidence>
<feature type="domain" description="DUF397" evidence="2">
    <location>
        <begin position="3"/>
        <end position="53"/>
    </location>
</feature>
<accession>A0ABV4ZSA2</accession>
<feature type="compositionally biased region" description="Polar residues" evidence="1">
    <location>
        <begin position="1"/>
        <end position="14"/>
    </location>
</feature>
<dbReference type="InterPro" id="IPR007278">
    <property type="entry name" value="DUF397"/>
</dbReference>
<dbReference type="Pfam" id="PF04149">
    <property type="entry name" value="DUF397"/>
    <property type="match status" value="1"/>
</dbReference>
<comment type="caution">
    <text evidence="3">The sequence shown here is derived from an EMBL/GenBank/DDBJ whole genome shotgun (WGS) entry which is preliminary data.</text>
</comment>
<dbReference type="RefSeq" id="WP_375065200.1">
    <property type="nucleotide sequence ID" value="NZ_JBHGBT010000024.1"/>
</dbReference>
<reference evidence="3 4" key="1">
    <citation type="submission" date="2024-09" db="EMBL/GenBank/DDBJ databases">
        <title>Draft genome sequence of multifaceted antimicrobials producing Streptomyces sp. strain FH1.</title>
        <authorList>
            <person name="Hassan F."/>
            <person name="Ali H."/>
            <person name="Hassan N."/>
            <person name="Nawaz A."/>
        </authorList>
    </citation>
    <scope>NUCLEOTIDE SEQUENCE [LARGE SCALE GENOMIC DNA]</scope>
    <source>
        <strain evidence="3 4">FH1</strain>
    </source>
</reference>
<dbReference type="EMBL" id="JBHGBT010000024">
    <property type="protein sequence ID" value="MFB4196997.1"/>
    <property type="molecule type" value="Genomic_DNA"/>
</dbReference>
<gene>
    <name evidence="3" type="ORF">ACE11A_21880</name>
</gene>
<evidence type="ECO:0000259" key="2">
    <source>
        <dbReference type="Pfam" id="PF04149"/>
    </source>
</evidence>
<sequence length="76" mass="8291">MTRWQKSSYSSGNPDSDCLEVAHGPADRVRFRESEDPGTVLLATPARWAALLRVAGARGHTLDLHNAYRANSGNPD</sequence>
<name>A0ABV4ZSA2_9ACTN</name>
<evidence type="ECO:0000313" key="3">
    <source>
        <dbReference type="EMBL" id="MFB4196997.1"/>
    </source>
</evidence>
<feature type="region of interest" description="Disordered" evidence="1">
    <location>
        <begin position="1"/>
        <end position="21"/>
    </location>
</feature>
<proteinExistence type="predicted"/>
<organism evidence="3 4">
    <name type="scientific">Streptomyces carpaticus</name>
    <dbReference type="NCBI Taxonomy" id="285558"/>
    <lineage>
        <taxon>Bacteria</taxon>
        <taxon>Bacillati</taxon>
        <taxon>Actinomycetota</taxon>
        <taxon>Actinomycetes</taxon>
        <taxon>Kitasatosporales</taxon>
        <taxon>Streptomycetaceae</taxon>
        <taxon>Streptomyces</taxon>
    </lineage>
</organism>
<protein>
    <submittedName>
        <fullName evidence="3">DUF397 domain-containing protein</fullName>
    </submittedName>
</protein>